<dbReference type="InterPro" id="IPR035892">
    <property type="entry name" value="C2_domain_sf"/>
</dbReference>
<feature type="domain" description="Copine C-terminal" evidence="1">
    <location>
        <begin position="252"/>
        <end position="478"/>
    </location>
</feature>
<gene>
    <name evidence="2" type="ORF">EVEC_LOCUS1870</name>
</gene>
<dbReference type="STRING" id="51028.A0A0N4UXA6"/>
<evidence type="ECO:0000259" key="1">
    <source>
        <dbReference type="Pfam" id="PF07002"/>
    </source>
</evidence>
<dbReference type="Proteomes" id="UP000274131">
    <property type="component" value="Unassembled WGS sequence"/>
</dbReference>
<dbReference type="InterPro" id="IPR036465">
    <property type="entry name" value="vWFA_dom_sf"/>
</dbReference>
<protein>
    <submittedName>
        <fullName evidence="4">Copine domain-containing protein</fullName>
    </submittedName>
</protein>
<dbReference type="OrthoDB" id="5855668at2759"/>
<accession>A0A0N4UXA6</accession>
<reference evidence="4" key="1">
    <citation type="submission" date="2017-02" db="UniProtKB">
        <authorList>
            <consortium name="WormBaseParasite"/>
        </authorList>
    </citation>
    <scope>IDENTIFICATION</scope>
</reference>
<dbReference type="GO" id="GO:0005886">
    <property type="term" value="C:plasma membrane"/>
    <property type="evidence" value="ECO:0007669"/>
    <property type="project" value="TreeGrafter"/>
</dbReference>
<dbReference type="WBParaSite" id="EVEC_0000216201-mRNA-1">
    <property type="protein sequence ID" value="EVEC_0000216201-mRNA-1"/>
    <property type="gene ID" value="EVEC_0000216201"/>
</dbReference>
<proteinExistence type="predicted"/>
<sequence length="491" mass="55500">MRLFFRRAYSSQSSFPLANKGIIGSVIFKLDELIGSFGAQICKPLSEKSTIYSAMIAHSFPQHSIDYKGLAIIQGRLAEKAEPVFIQFAGRNLEKKAKFFDETKVYYQIHRIEKNDERTLLYESETNKSHSHPIWNPFSLQMKSIADNRNRLLEVSVLYRDEVDRQGFIGSFLTSYAKMKYGPGPENVYNVVNSKKQTKKGYSNSGTFELIKFTDVSFYSFLDYITSGTQLHLAVAIDFSSSPKKDTQNFVEDFQHSLRAIGNIISDYSPGRLFSAYGFGAKIPPNFHTSQLFNLVSVTLNFLCFSNKKIFFQTFDSDPYCRGIDAVIEAYRKVSKFVVPAENAYFSHVIYEVAKQANNEGSKGLHYFVLVVFTCGGPIHDLKDTQSALVHSSGSPLSVIFIGVGENNFDDFDRLARSGKHLASSGRQTQRDIVEFVELNAVVDRDEKQSENKSHIAEQALHLIPRQMTSFMHKKNIAAKPPIQAKLTTIF</sequence>
<dbReference type="AlphaFoldDB" id="A0A0N4UXA6"/>
<organism evidence="4">
    <name type="scientific">Enterobius vermicularis</name>
    <name type="common">Human pinworm</name>
    <dbReference type="NCBI Taxonomy" id="51028"/>
    <lineage>
        <taxon>Eukaryota</taxon>
        <taxon>Metazoa</taxon>
        <taxon>Ecdysozoa</taxon>
        <taxon>Nematoda</taxon>
        <taxon>Chromadorea</taxon>
        <taxon>Rhabditida</taxon>
        <taxon>Spirurina</taxon>
        <taxon>Oxyuridomorpha</taxon>
        <taxon>Oxyuroidea</taxon>
        <taxon>Oxyuridae</taxon>
        <taxon>Enterobius</taxon>
    </lineage>
</organism>
<evidence type="ECO:0000313" key="3">
    <source>
        <dbReference type="Proteomes" id="UP000274131"/>
    </source>
</evidence>
<dbReference type="SUPFAM" id="SSF49562">
    <property type="entry name" value="C2 domain (Calcium/lipid-binding domain, CaLB)"/>
    <property type="match status" value="1"/>
</dbReference>
<dbReference type="GO" id="GO:0005544">
    <property type="term" value="F:calcium-dependent phospholipid binding"/>
    <property type="evidence" value="ECO:0007669"/>
    <property type="project" value="InterPro"/>
</dbReference>
<dbReference type="PANTHER" id="PTHR10857">
    <property type="entry name" value="COPINE"/>
    <property type="match status" value="1"/>
</dbReference>
<evidence type="ECO:0000313" key="2">
    <source>
        <dbReference type="EMBL" id="VDD86727.1"/>
    </source>
</evidence>
<evidence type="ECO:0000313" key="4">
    <source>
        <dbReference type="WBParaSite" id="EVEC_0000216201-mRNA-1"/>
    </source>
</evidence>
<dbReference type="EMBL" id="UXUI01007278">
    <property type="protein sequence ID" value="VDD86727.1"/>
    <property type="molecule type" value="Genomic_DNA"/>
</dbReference>
<dbReference type="InterPro" id="IPR010734">
    <property type="entry name" value="Copine_C"/>
</dbReference>
<reference evidence="2 3" key="2">
    <citation type="submission" date="2018-10" db="EMBL/GenBank/DDBJ databases">
        <authorList>
            <consortium name="Pathogen Informatics"/>
        </authorList>
    </citation>
    <scope>NUCLEOTIDE SEQUENCE [LARGE SCALE GENOMIC DNA]</scope>
</reference>
<name>A0A0N4UXA6_ENTVE</name>
<dbReference type="GO" id="GO:0071277">
    <property type="term" value="P:cellular response to calcium ion"/>
    <property type="evidence" value="ECO:0007669"/>
    <property type="project" value="TreeGrafter"/>
</dbReference>
<dbReference type="PANTHER" id="PTHR10857:SF101">
    <property type="entry name" value="COPINE FAMILY PROTEIN 5"/>
    <property type="match status" value="1"/>
</dbReference>
<dbReference type="Pfam" id="PF07002">
    <property type="entry name" value="Copine"/>
    <property type="match status" value="1"/>
</dbReference>
<dbReference type="InterPro" id="IPR045052">
    <property type="entry name" value="Copine"/>
</dbReference>
<dbReference type="SUPFAM" id="SSF53300">
    <property type="entry name" value="vWA-like"/>
    <property type="match status" value="1"/>
</dbReference>
<keyword evidence="3" id="KW-1185">Reference proteome</keyword>